<organism evidence="2 3">
    <name type="scientific">Monoglobus pectinilyticus</name>
    <dbReference type="NCBI Taxonomy" id="1981510"/>
    <lineage>
        <taxon>Bacteria</taxon>
        <taxon>Bacillati</taxon>
        <taxon>Bacillota</taxon>
        <taxon>Clostridia</taxon>
        <taxon>Monoglobales</taxon>
        <taxon>Monoglobaceae</taxon>
        <taxon>Monoglobus</taxon>
    </lineage>
</organism>
<reference evidence="2 3" key="1">
    <citation type="submission" date="2017-04" db="EMBL/GenBank/DDBJ databases">
        <title>Monoglobus pectinilyticus 14 draft genome.</title>
        <authorList>
            <person name="Kim C."/>
            <person name="Rosendale D.I."/>
            <person name="Kelly W.J."/>
            <person name="Tannock G.W."/>
            <person name="Patchett M.L."/>
            <person name="Jordens J.Z."/>
        </authorList>
    </citation>
    <scope>NUCLEOTIDE SEQUENCE [LARGE SCALE GENOMIC DNA]</scope>
    <source>
        <strain evidence="2 3">14</strain>
    </source>
</reference>
<sequence length="60" mass="6775">MYKWIIRISAAAVGTVLLVMIKSLNFNPILYIFPLMMILCVKISSVLGRHCGQLDNPVIR</sequence>
<dbReference type="Proteomes" id="UP000235589">
    <property type="component" value="Chromosome"/>
</dbReference>
<dbReference type="AlphaFoldDB" id="A0A2K9P5A2"/>
<evidence type="ECO:0000313" key="2">
    <source>
        <dbReference type="EMBL" id="AUO20436.1"/>
    </source>
</evidence>
<accession>A0A2K9P5A2</accession>
<protein>
    <submittedName>
        <fullName evidence="2">Uncharacterized protein</fullName>
    </submittedName>
</protein>
<dbReference type="GeneID" id="98063721"/>
<feature type="transmembrane region" description="Helical" evidence="1">
    <location>
        <begin position="29"/>
        <end position="47"/>
    </location>
</feature>
<dbReference type="EMBL" id="CP020991">
    <property type="protein sequence ID" value="AUO20436.1"/>
    <property type="molecule type" value="Genomic_DNA"/>
</dbReference>
<gene>
    <name evidence="2" type="ORF">B9O19_02296</name>
</gene>
<proteinExistence type="predicted"/>
<keyword evidence="1" id="KW-1133">Transmembrane helix</keyword>
<evidence type="ECO:0000256" key="1">
    <source>
        <dbReference type="SAM" id="Phobius"/>
    </source>
</evidence>
<name>A0A2K9P5A2_9FIRM</name>
<dbReference type="KEGG" id="mpec:B9O19_02296"/>
<keyword evidence="3" id="KW-1185">Reference proteome</keyword>
<evidence type="ECO:0000313" key="3">
    <source>
        <dbReference type="Proteomes" id="UP000235589"/>
    </source>
</evidence>
<keyword evidence="1" id="KW-0472">Membrane</keyword>
<dbReference type="RefSeq" id="WP_169925257.1">
    <property type="nucleotide sequence ID" value="NZ_CP020991.1"/>
</dbReference>
<keyword evidence="1" id="KW-0812">Transmembrane</keyword>
<feature type="transmembrane region" description="Helical" evidence="1">
    <location>
        <begin position="5"/>
        <end position="23"/>
    </location>
</feature>